<gene>
    <name evidence="3" type="ORF">HD556DRAFT_219982</name>
</gene>
<feature type="transmembrane region" description="Helical" evidence="1">
    <location>
        <begin position="175"/>
        <end position="196"/>
    </location>
</feature>
<keyword evidence="1" id="KW-1133">Transmembrane helix</keyword>
<evidence type="ECO:0000313" key="4">
    <source>
        <dbReference type="Proteomes" id="UP000719766"/>
    </source>
</evidence>
<feature type="transmembrane region" description="Helical" evidence="1">
    <location>
        <begin position="51"/>
        <end position="77"/>
    </location>
</feature>
<dbReference type="InterPro" id="IPR045340">
    <property type="entry name" value="DUF6533"/>
</dbReference>
<dbReference type="RefSeq" id="XP_041162919.1">
    <property type="nucleotide sequence ID" value="XM_041309929.1"/>
</dbReference>
<name>A0A9P7DLY2_9AGAM</name>
<dbReference type="GeneID" id="64603693"/>
<dbReference type="Proteomes" id="UP000719766">
    <property type="component" value="Unassembled WGS sequence"/>
</dbReference>
<keyword evidence="1" id="KW-0812">Transmembrane</keyword>
<dbReference type="EMBL" id="JABBWE010000014">
    <property type="protein sequence ID" value="KAG1798108.1"/>
    <property type="molecule type" value="Genomic_DNA"/>
</dbReference>
<keyword evidence="4" id="KW-1185">Reference proteome</keyword>
<evidence type="ECO:0000313" key="3">
    <source>
        <dbReference type="EMBL" id="KAG1798108.1"/>
    </source>
</evidence>
<comment type="caution">
    <text evidence="3">The sequence shown here is derived from an EMBL/GenBank/DDBJ whole genome shotgun (WGS) entry which is preliminary data.</text>
</comment>
<feature type="transmembrane region" description="Helical" evidence="1">
    <location>
        <begin position="223"/>
        <end position="243"/>
    </location>
</feature>
<reference evidence="3" key="1">
    <citation type="journal article" date="2020" name="New Phytol.">
        <title>Comparative genomics reveals dynamic genome evolution in host specialist ectomycorrhizal fungi.</title>
        <authorList>
            <person name="Lofgren L.A."/>
            <person name="Nguyen N.H."/>
            <person name="Vilgalys R."/>
            <person name="Ruytinx J."/>
            <person name="Liao H.L."/>
            <person name="Branco S."/>
            <person name="Kuo A."/>
            <person name="LaButti K."/>
            <person name="Lipzen A."/>
            <person name="Andreopoulos W."/>
            <person name="Pangilinan J."/>
            <person name="Riley R."/>
            <person name="Hundley H."/>
            <person name="Na H."/>
            <person name="Barry K."/>
            <person name="Grigoriev I.V."/>
            <person name="Stajich J.E."/>
            <person name="Kennedy P.G."/>
        </authorList>
    </citation>
    <scope>NUCLEOTIDE SEQUENCE</scope>
    <source>
        <strain evidence="3">S12</strain>
    </source>
</reference>
<evidence type="ECO:0000256" key="1">
    <source>
        <dbReference type="SAM" id="Phobius"/>
    </source>
</evidence>
<protein>
    <recommendedName>
        <fullName evidence="2">DUF6533 domain-containing protein</fullName>
    </recommendedName>
</protein>
<proteinExistence type="predicted"/>
<dbReference type="Pfam" id="PF20151">
    <property type="entry name" value="DUF6533"/>
    <property type="match status" value="1"/>
</dbReference>
<organism evidence="3 4">
    <name type="scientific">Suillus plorans</name>
    <dbReference type="NCBI Taxonomy" id="116603"/>
    <lineage>
        <taxon>Eukaryota</taxon>
        <taxon>Fungi</taxon>
        <taxon>Dikarya</taxon>
        <taxon>Basidiomycota</taxon>
        <taxon>Agaricomycotina</taxon>
        <taxon>Agaricomycetes</taxon>
        <taxon>Agaricomycetidae</taxon>
        <taxon>Boletales</taxon>
        <taxon>Suillineae</taxon>
        <taxon>Suillaceae</taxon>
        <taxon>Suillus</taxon>
    </lineage>
</organism>
<accession>A0A9P7DLY2</accession>
<keyword evidence="1" id="KW-0472">Membrane</keyword>
<feature type="transmembrane region" description="Helical" evidence="1">
    <location>
        <begin position="123"/>
        <end position="146"/>
    </location>
</feature>
<dbReference type="OrthoDB" id="2620192at2759"/>
<dbReference type="AlphaFoldDB" id="A0A9P7DLY2"/>
<feature type="transmembrane region" description="Helical" evidence="1">
    <location>
        <begin position="255"/>
        <end position="277"/>
    </location>
</feature>
<feature type="transmembrane region" description="Helical" evidence="1">
    <location>
        <begin position="89"/>
        <end position="111"/>
    </location>
</feature>
<evidence type="ECO:0000259" key="2">
    <source>
        <dbReference type="Pfam" id="PF20151"/>
    </source>
</evidence>
<sequence>MTLVSDDPVWWPSINSYRIASYFIVAASAGVMYDWVLTFGHEVELIWRQHWSLMTGLYLSARYLGLVYAAIGLLIYVPTISLTDAVSHIIYVVSNSMITVVNAILGVIMVARLHAMYQRRKMLIFLSVVLLAVTIGNGVSITIITMRMSEEELVLSGTYQCFVNFVDNTSLAYSMYWMFITAWEVLALCLAIWIAVKHFRELKRPSTGWVIGDCFMALTKSHVVYFVSFVAVSCFNFGYLSPAVSADPFTLASQIYPGLTQIFLLVQLFVLGPRLILSVRKYHAKSMANSDTASGVTSVYFQELVDVSTSSSV</sequence>
<feature type="domain" description="DUF6533" evidence="2">
    <location>
        <begin position="22"/>
        <end position="67"/>
    </location>
</feature>
<feature type="transmembrane region" description="Helical" evidence="1">
    <location>
        <begin position="20"/>
        <end position="39"/>
    </location>
</feature>